<dbReference type="RefSeq" id="WP_285967533.1">
    <property type="nucleotide sequence ID" value="NZ_CP127294.1"/>
</dbReference>
<dbReference type="GO" id="GO:0006310">
    <property type="term" value="P:DNA recombination"/>
    <property type="evidence" value="ECO:0007669"/>
    <property type="project" value="InterPro"/>
</dbReference>
<reference evidence="2 3" key="1">
    <citation type="submission" date="2023-06" db="EMBL/GenBank/DDBJ databases">
        <authorList>
            <person name="Oyuntsetseg B."/>
            <person name="Kim S.B."/>
        </authorList>
    </citation>
    <scope>NUCLEOTIDE SEQUENCE [LARGE SCALE GENOMIC DNA]</scope>
    <source>
        <strain evidence="2 3">2-15</strain>
    </source>
</reference>
<feature type="domain" description="ATP-dependent DNA ligase family profile" evidence="1">
    <location>
        <begin position="17"/>
        <end position="140"/>
    </location>
</feature>
<dbReference type="Gene3D" id="3.30.470.30">
    <property type="entry name" value="DNA ligase/mRNA capping enzyme"/>
    <property type="match status" value="1"/>
</dbReference>
<keyword evidence="3" id="KW-1185">Reference proteome</keyword>
<proteinExistence type="predicted"/>
<dbReference type="GO" id="GO:0006281">
    <property type="term" value="P:DNA repair"/>
    <property type="evidence" value="ECO:0007669"/>
    <property type="project" value="InterPro"/>
</dbReference>
<evidence type="ECO:0000313" key="2">
    <source>
        <dbReference type="EMBL" id="WIX76785.1"/>
    </source>
</evidence>
<dbReference type="InterPro" id="IPR012310">
    <property type="entry name" value="DNA_ligase_ATP-dep_cent"/>
</dbReference>
<accession>A0A9Y2ICX4</accession>
<dbReference type="KEGG" id="acab:QRX50_35920"/>
<protein>
    <recommendedName>
        <fullName evidence="1">ATP-dependent DNA ligase family profile domain-containing protein</fullName>
    </recommendedName>
</protein>
<dbReference type="GO" id="GO:0003910">
    <property type="term" value="F:DNA ligase (ATP) activity"/>
    <property type="evidence" value="ECO:0007669"/>
    <property type="project" value="InterPro"/>
</dbReference>
<dbReference type="GO" id="GO:0005524">
    <property type="term" value="F:ATP binding"/>
    <property type="evidence" value="ECO:0007669"/>
    <property type="project" value="InterPro"/>
</dbReference>
<dbReference type="SUPFAM" id="SSF56091">
    <property type="entry name" value="DNA ligase/mRNA capping enzyme, catalytic domain"/>
    <property type="match status" value="1"/>
</dbReference>
<dbReference type="EMBL" id="CP127294">
    <property type="protein sequence ID" value="WIX76785.1"/>
    <property type="molecule type" value="Genomic_DNA"/>
</dbReference>
<gene>
    <name evidence="2" type="ORF">QRX50_35920</name>
</gene>
<name>A0A9Y2ICX4_9PSEU</name>
<evidence type="ECO:0000313" key="3">
    <source>
        <dbReference type="Proteomes" id="UP001236014"/>
    </source>
</evidence>
<dbReference type="Pfam" id="PF01068">
    <property type="entry name" value="DNA_ligase_A_M"/>
    <property type="match status" value="1"/>
</dbReference>
<organism evidence="2 3">
    <name type="scientific">Amycolatopsis carbonis</name>
    <dbReference type="NCBI Taxonomy" id="715471"/>
    <lineage>
        <taxon>Bacteria</taxon>
        <taxon>Bacillati</taxon>
        <taxon>Actinomycetota</taxon>
        <taxon>Actinomycetes</taxon>
        <taxon>Pseudonocardiales</taxon>
        <taxon>Pseudonocardiaceae</taxon>
        <taxon>Amycolatopsis</taxon>
    </lineage>
</organism>
<sequence length="282" mass="30377">MAIQVQLGILAWAAALGRVVLDGELCAYRSEGRLDFAALGYGPARRRAEGIAVVFVAFDLLGARGRDLRLWPLSRRRERLAAVIGAGNVGVQLMISTLDVTQGRTWISGEQAAVGIEGAVAKPLASRYPIRGGRVGWVKVRFHEDVDVLVLGVTGSPDRPTALVLGQADPRGRVRALLPGAAYTFALERVAGSYGISFSDRLVRFLAASAVMHAVLAAGEYLLYRYLIVEHRLQNSQAGTYGCARFSRQLPARGSRPDPSFDGTPAGVLHCLRLKIFVLVVS</sequence>
<dbReference type="AlphaFoldDB" id="A0A9Y2ICX4"/>
<evidence type="ECO:0000259" key="1">
    <source>
        <dbReference type="Pfam" id="PF01068"/>
    </source>
</evidence>
<dbReference type="Gene3D" id="3.30.1490.70">
    <property type="match status" value="1"/>
</dbReference>
<dbReference type="Proteomes" id="UP001236014">
    <property type="component" value="Chromosome"/>
</dbReference>